<reference evidence="2 3" key="1">
    <citation type="submission" date="2022-10" db="EMBL/GenBank/DDBJ databases">
        <title>Luteolibacter arcticus strain CCTCC AB 2014275, whole genome shotgun sequencing project.</title>
        <authorList>
            <person name="Zhao G."/>
            <person name="Shen L."/>
        </authorList>
    </citation>
    <scope>NUCLEOTIDE SEQUENCE [LARGE SCALE GENOMIC DNA]</scope>
    <source>
        <strain evidence="2 3">CCTCC AB 2014275</strain>
    </source>
</reference>
<sequence length="267" mass="29233">MKAIFYVLALLVTIGAAYFSYDSLGKFKAQQEQKLATIDANKAKTKEGDDKNDELTKELAALDEANKKKDELEASIDTLKSKERTLVSDTKKVEATLEEQKVKFAQLEEIRAKAMETLKGVDVSLEDLPAEVVKMEEDKKAKTKALAEVQALVEAAQKNVEANQAEIARLGDRDASRNSRMRRNAMESVVTAVNEDWGFVIIGAGSNTGFTPQTKLLVKRDGRLIAEVQPSAIEPSQTIAEIDRETVAAGARIQPGDRVILANPATN</sequence>
<dbReference type="EMBL" id="JAPDDT010000003">
    <property type="protein sequence ID" value="MCW1922773.1"/>
    <property type="molecule type" value="Genomic_DNA"/>
</dbReference>
<organism evidence="2 3">
    <name type="scientific">Luteolibacter arcticus</name>
    <dbReference type="NCBI Taxonomy" id="1581411"/>
    <lineage>
        <taxon>Bacteria</taxon>
        <taxon>Pseudomonadati</taxon>
        <taxon>Verrucomicrobiota</taxon>
        <taxon>Verrucomicrobiia</taxon>
        <taxon>Verrucomicrobiales</taxon>
        <taxon>Verrucomicrobiaceae</taxon>
        <taxon>Luteolibacter</taxon>
    </lineage>
</organism>
<evidence type="ECO:0000256" key="1">
    <source>
        <dbReference type="SAM" id="Coils"/>
    </source>
</evidence>
<evidence type="ECO:0000313" key="3">
    <source>
        <dbReference type="Proteomes" id="UP001320876"/>
    </source>
</evidence>
<protein>
    <submittedName>
        <fullName evidence="2">Uncharacterized protein</fullName>
    </submittedName>
</protein>
<gene>
    <name evidence="2" type="ORF">OKA05_09440</name>
</gene>
<dbReference type="Proteomes" id="UP001320876">
    <property type="component" value="Unassembled WGS sequence"/>
</dbReference>
<dbReference type="RefSeq" id="WP_264486881.1">
    <property type="nucleotide sequence ID" value="NZ_JAPDDT010000003.1"/>
</dbReference>
<keyword evidence="1" id="KW-0175">Coiled coil</keyword>
<keyword evidence="3" id="KW-1185">Reference proteome</keyword>
<feature type="coiled-coil region" evidence="1">
    <location>
        <begin position="52"/>
        <end position="173"/>
    </location>
</feature>
<evidence type="ECO:0000313" key="2">
    <source>
        <dbReference type="EMBL" id="MCW1922773.1"/>
    </source>
</evidence>
<proteinExistence type="predicted"/>
<name>A0ABT3GHI8_9BACT</name>
<accession>A0ABT3GHI8</accession>
<comment type="caution">
    <text evidence="2">The sequence shown here is derived from an EMBL/GenBank/DDBJ whole genome shotgun (WGS) entry which is preliminary data.</text>
</comment>